<dbReference type="PANTHER" id="PTHR38045">
    <property type="entry name" value="CHROMOSOME 1, WHOLE GENOME SHOTGUN SEQUENCE"/>
    <property type="match status" value="1"/>
</dbReference>
<gene>
    <name evidence="4" type="ORF">GAP41_17175</name>
</gene>
<comment type="caution">
    <text evidence="4">The sequence shown here is derived from an EMBL/GenBank/DDBJ whole genome shotgun (WGS) entry which is preliminary data.</text>
</comment>
<dbReference type="AlphaFoldDB" id="A0A4Q5E5X7"/>
<dbReference type="PANTHER" id="PTHR38045:SF1">
    <property type="entry name" value="HEPARINASE II_III-LIKE PROTEIN"/>
    <property type="match status" value="1"/>
</dbReference>
<dbReference type="InterPro" id="IPR008929">
    <property type="entry name" value="Chondroitin_lyas"/>
</dbReference>
<dbReference type="Gene3D" id="1.50.10.100">
    <property type="entry name" value="Chondroitin AC/alginate lyase"/>
    <property type="match status" value="1"/>
</dbReference>
<evidence type="ECO:0000313" key="5">
    <source>
        <dbReference type="Proteomes" id="UP000431575"/>
    </source>
</evidence>
<dbReference type="Pfam" id="PF16332">
    <property type="entry name" value="DUF4962"/>
    <property type="match status" value="1"/>
</dbReference>
<evidence type="ECO:0000259" key="2">
    <source>
        <dbReference type="Pfam" id="PF07940"/>
    </source>
</evidence>
<protein>
    <submittedName>
        <fullName evidence="4">DUF4962 domain-containing protein</fullName>
    </submittedName>
</protein>
<feature type="domain" description="Heparinase II N-terminal" evidence="3">
    <location>
        <begin position="95"/>
        <end position="308"/>
    </location>
</feature>
<dbReference type="InterPro" id="IPR012480">
    <property type="entry name" value="Hepar_II_III_C"/>
</dbReference>
<proteinExistence type="predicted"/>
<dbReference type="Proteomes" id="UP000431575">
    <property type="component" value="Unassembled WGS sequence"/>
</dbReference>
<dbReference type="Gene3D" id="2.70.98.70">
    <property type="match status" value="1"/>
</dbReference>
<reference evidence="4 5" key="1">
    <citation type="journal article" date="2019" name="Nat. Med.">
        <title>A library of human gut bacterial isolates paired with longitudinal multiomics data enables mechanistic microbiome research.</title>
        <authorList>
            <person name="Poyet M."/>
            <person name="Groussin M."/>
            <person name="Gibbons S.M."/>
            <person name="Avila-Pacheco J."/>
            <person name="Jiang X."/>
            <person name="Kearney S.M."/>
            <person name="Perrotta A.R."/>
            <person name="Berdy B."/>
            <person name="Zhao S."/>
            <person name="Lieberman T.D."/>
            <person name="Swanson P.K."/>
            <person name="Smith M."/>
            <person name="Roesemann S."/>
            <person name="Alexander J.E."/>
            <person name="Rich S.A."/>
            <person name="Livny J."/>
            <person name="Vlamakis H."/>
            <person name="Clish C."/>
            <person name="Bullock K."/>
            <person name="Deik A."/>
            <person name="Scott J."/>
            <person name="Pierce K.A."/>
            <person name="Xavier R.J."/>
            <person name="Alm E.J."/>
        </authorList>
    </citation>
    <scope>NUCLEOTIDE SEQUENCE [LARGE SCALE GENOMIC DNA]</scope>
    <source>
        <strain evidence="4 5">BIOML-A6</strain>
    </source>
</reference>
<organism evidence="4 5">
    <name type="scientific">Bacteroides uniformis</name>
    <dbReference type="NCBI Taxonomy" id="820"/>
    <lineage>
        <taxon>Bacteria</taxon>
        <taxon>Pseudomonadati</taxon>
        <taxon>Bacteroidota</taxon>
        <taxon>Bacteroidia</taxon>
        <taxon>Bacteroidales</taxon>
        <taxon>Bacteroidaceae</taxon>
        <taxon>Bacteroides</taxon>
    </lineage>
</organism>
<accession>A0A4Q5E5X7</accession>
<name>A0A4Q5E5X7_BACUN</name>
<dbReference type="RefSeq" id="WP_130081452.1">
    <property type="nucleotide sequence ID" value="NZ_CAKOCG010000021.1"/>
</dbReference>
<evidence type="ECO:0000256" key="1">
    <source>
        <dbReference type="ARBA" id="ARBA00004196"/>
    </source>
</evidence>
<evidence type="ECO:0000313" key="4">
    <source>
        <dbReference type="EMBL" id="KAB4238887.1"/>
    </source>
</evidence>
<comment type="subcellular location">
    <subcellularLocation>
        <location evidence="1">Cell envelope</location>
    </subcellularLocation>
</comment>
<dbReference type="GO" id="GO:0030313">
    <property type="term" value="C:cell envelope"/>
    <property type="evidence" value="ECO:0007669"/>
    <property type="project" value="UniProtKB-SubCell"/>
</dbReference>
<dbReference type="Pfam" id="PF07940">
    <property type="entry name" value="Hepar_II_III_C"/>
    <property type="match status" value="1"/>
</dbReference>
<dbReference type="GO" id="GO:0016829">
    <property type="term" value="F:lyase activity"/>
    <property type="evidence" value="ECO:0007669"/>
    <property type="project" value="InterPro"/>
</dbReference>
<dbReference type="EMBL" id="WCTM01000012">
    <property type="protein sequence ID" value="KAB4238887.1"/>
    <property type="molecule type" value="Genomic_DNA"/>
</dbReference>
<sequence length="601" mass="68340">MKKVCIFFIGILYFVCLCAQSFKYENIAVHPRLLWPLGGSEAIKEAMAEYPQLASVHERILRECAAMFFQEPVECILEGKRLLGVSRMAFKRIFYLSYAYRMTNDERYAQRAEREMLAVSHFSDWNPSHFLDVGEMVMALSIGYDWLYDYLSPETRSIICDAIIRKGLDAAAPDASFYTSASNWNSVCNAGLTYGAIALYEEIPGKALAVIEKCLKSNLKVLGVYGPDGGYPEGFHYWGYGTSFQVMLIAALESAFGDDKGLADAPGFLNSAYFMEYMMAPSGEYFNFSDTVNGVKCNMMMFWFAKRLNDLSLLWLENQHLKNTSVEFVEERLLPCLMIFALNQDLRNIQQPVRRFWCNRGATPVFIYRGGWDSQKDSYLAVKGGSPRTPHAHMDAGSFVYEKNGVRWAMDLGMQNYFSLESKGVDLWNQSQEGQRWDVFRLNNMAHNTLTINGKRHLVNSHATFEQTFETNERKGARVDLTDVFAGRIKKTTRTIYLDKGDCLIVEDELTTGEEQAMVTWIMVTPADAKIVGRNQIELNKNGQRMLLTVEALEDIEMKIWSNNPLHDYDEPNPGSIRVGFETQLAANRKSLLKVMLVPVG</sequence>
<dbReference type="InterPro" id="IPR032518">
    <property type="entry name" value="HepII_N"/>
</dbReference>
<feature type="domain" description="Heparinase II/III-like C-terminal" evidence="2">
    <location>
        <begin position="376"/>
        <end position="576"/>
    </location>
</feature>
<dbReference type="SUPFAM" id="SSF48230">
    <property type="entry name" value="Chondroitin AC/alginate lyase"/>
    <property type="match status" value="1"/>
</dbReference>
<evidence type="ECO:0000259" key="3">
    <source>
        <dbReference type="Pfam" id="PF16332"/>
    </source>
</evidence>